<dbReference type="AlphaFoldDB" id="A0A4C1XYU6"/>
<dbReference type="Proteomes" id="UP000299102">
    <property type="component" value="Unassembled WGS sequence"/>
</dbReference>
<evidence type="ECO:0000313" key="1">
    <source>
        <dbReference type="EMBL" id="GBP67447.1"/>
    </source>
</evidence>
<evidence type="ECO:0000313" key="2">
    <source>
        <dbReference type="Proteomes" id="UP000299102"/>
    </source>
</evidence>
<keyword evidence="2" id="KW-1185">Reference proteome</keyword>
<accession>A0A4C1XYU6</accession>
<protein>
    <submittedName>
        <fullName evidence="1">Uncharacterized protein</fullName>
    </submittedName>
</protein>
<proteinExistence type="predicted"/>
<gene>
    <name evidence="1" type="ORF">EVAR_49341_1</name>
</gene>
<dbReference type="EMBL" id="BGZK01000984">
    <property type="protein sequence ID" value="GBP67447.1"/>
    <property type="molecule type" value="Genomic_DNA"/>
</dbReference>
<sequence>MESARLRNGPPPARCDRANTSAMLAPVVTTFTVTESRDTNETEWLPVAAQARYGSCRILIDYFTFSCHPPASWGVMGYENKKKLGVRN</sequence>
<reference evidence="1 2" key="1">
    <citation type="journal article" date="2019" name="Commun. Biol.">
        <title>The bagworm genome reveals a unique fibroin gene that provides high tensile strength.</title>
        <authorList>
            <person name="Kono N."/>
            <person name="Nakamura H."/>
            <person name="Ohtoshi R."/>
            <person name="Tomita M."/>
            <person name="Numata K."/>
            <person name="Arakawa K."/>
        </authorList>
    </citation>
    <scope>NUCLEOTIDE SEQUENCE [LARGE SCALE GENOMIC DNA]</scope>
</reference>
<organism evidence="1 2">
    <name type="scientific">Eumeta variegata</name>
    <name type="common">Bagworm moth</name>
    <name type="synonym">Eumeta japonica</name>
    <dbReference type="NCBI Taxonomy" id="151549"/>
    <lineage>
        <taxon>Eukaryota</taxon>
        <taxon>Metazoa</taxon>
        <taxon>Ecdysozoa</taxon>
        <taxon>Arthropoda</taxon>
        <taxon>Hexapoda</taxon>
        <taxon>Insecta</taxon>
        <taxon>Pterygota</taxon>
        <taxon>Neoptera</taxon>
        <taxon>Endopterygota</taxon>
        <taxon>Lepidoptera</taxon>
        <taxon>Glossata</taxon>
        <taxon>Ditrysia</taxon>
        <taxon>Tineoidea</taxon>
        <taxon>Psychidae</taxon>
        <taxon>Oiketicinae</taxon>
        <taxon>Eumeta</taxon>
    </lineage>
</organism>
<comment type="caution">
    <text evidence="1">The sequence shown here is derived from an EMBL/GenBank/DDBJ whole genome shotgun (WGS) entry which is preliminary data.</text>
</comment>
<name>A0A4C1XYU6_EUMVA</name>